<dbReference type="GO" id="GO:0003677">
    <property type="term" value="F:DNA binding"/>
    <property type="evidence" value="ECO:0007669"/>
    <property type="project" value="InterPro"/>
</dbReference>
<evidence type="ECO:0000313" key="2">
    <source>
        <dbReference type="EMBL" id="QGZ66643.1"/>
    </source>
</evidence>
<dbReference type="PROSITE" id="PS50943">
    <property type="entry name" value="HTH_CROC1"/>
    <property type="match status" value="1"/>
</dbReference>
<dbReference type="PANTHER" id="PTHR35010:SF4">
    <property type="entry name" value="BLL5781 PROTEIN"/>
    <property type="match status" value="1"/>
</dbReference>
<dbReference type="Gene3D" id="1.10.260.40">
    <property type="entry name" value="lambda repressor-like DNA-binding domains"/>
    <property type="match status" value="1"/>
</dbReference>
<dbReference type="AlphaFoldDB" id="A0A7Z2GRI6"/>
<dbReference type="KEGG" id="pacs:FAZ98_33355"/>
<dbReference type="InterPro" id="IPR041413">
    <property type="entry name" value="MLTR_LBD"/>
</dbReference>
<dbReference type="InterPro" id="IPR010982">
    <property type="entry name" value="Lambda_DNA-bd_dom_sf"/>
</dbReference>
<dbReference type="OrthoDB" id="2959414at2"/>
<dbReference type="EMBL" id="CP046916">
    <property type="protein sequence ID" value="QGZ66643.1"/>
    <property type="molecule type" value="Genomic_DNA"/>
</dbReference>
<protein>
    <submittedName>
        <fullName evidence="2">Helix-turn-helix domain-containing protein</fullName>
    </submittedName>
</protein>
<keyword evidence="3" id="KW-1185">Reference proteome</keyword>
<gene>
    <name evidence="2" type="ORF">FAZ98_33355</name>
</gene>
<feature type="domain" description="HTH cro/C1-type" evidence="1">
    <location>
        <begin position="22"/>
        <end position="76"/>
    </location>
</feature>
<proteinExistence type="predicted"/>
<sequence length="291" mass="32804">MNTSRRAPPPATNDSGDLGDLLRYWRDLRGVSQLDLSLEAGVSQRQISFIESGRSVPGRDTLLTLAQTLDVPLRERNALLLAAGYAPVYSEAPWDAQEMQAVARALERVVRQHEPFPAIVMDRHWNVLMTNDAAPRFFNRFIDMAARKGPRNMLHLMFDPHGMRPFVDDWPTVARSLLQRVHRESIGRAIDAGTQRLLDALLAWPDVPRDWRNWQAPASSSSAAAMPFVPLGFRHEGTVLRYFSMVTTVGAPQNASAQELRLECLFPADDETETRHREWLADTIKPATNQS</sequence>
<dbReference type="PANTHER" id="PTHR35010">
    <property type="entry name" value="BLL4672 PROTEIN-RELATED"/>
    <property type="match status" value="1"/>
</dbReference>
<dbReference type="InterPro" id="IPR001387">
    <property type="entry name" value="Cro/C1-type_HTH"/>
</dbReference>
<dbReference type="Pfam" id="PF17765">
    <property type="entry name" value="MLTR_LBD"/>
    <property type="match status" value="1"/>
</dbReference>
<dbReference type="Pfam" id="PF01381">
    <property type="entry name" value="HTH_3"/>
    <property type="match status" value="1"/>
</dbReference>
<accession>A0A7Z2GRI6</accession>
<reference evidence="2 3" key="1">
    <citation type="submission" date="2019-12" db="EMBL/GenBank/DDBJ databases">
        <title>Paraburkholderia acidiphila 7Q-K02 sp. nov and Paraburkholderia acidisoli DHF22 sp. nov., two strains isolated from forest soil.</title>
        <authorList>
            <person name="Gao Z."/>
            <person name="Qiu L."/>
        </authorList>
    </citation>
    <scope>NUCLEOTIDE SEQUENCE [LARGE SCALE GENOMIC DNA]</scope>
    <source>
        <strain evidence="2 3">DHF22</strain>
    </source>
</reference>
<evidence type="ECO:0000259" key="1">
    <source>
        <dbReference type="PROSITE" id="PS50943"/>
    </source>
</evidence>
<dbReference type="Proteomes" id="UP000433577">
    <property type="component" value="Chromosome 4"/>
</dbReference>
<dbReference type="SUPFAM" id="SSF47413">
    <property type="entry name" value="lambda repressor-like DNA-binding domains"/>
    <property type="match status" value="1"/>
</dbReference>
<evidence type="ECO:0000313" key="3">
    <source>
        <dbReference type="Proteomes" id="UP000433577"/>
    </source>
</evidence>
<dbReference type="Gene3D" id="3.30.450.180">
    <property type="match status" value="1"/>
</dbReference>
<name>A0A7Z2GRI6_9BURK</name>
<dbReference type="SMART" id="SM00530">
    <property type="entry name" value="HTH_XRE"/>
    <property type="match status" value="1"/>
</dbReference>
<dbReference type="RefSeq" id="WP_158958176.1">
    <property type="nucleotide sequence ID" value="NZ_CP046916.1"/>
</dbReference>
<dbReference type="CDD" id="cd00093">
    <property type="entry name" value="HTH_XRE"/>
    <property type="match status" value="1"/>
</dbReference>
<organism evidence="2 3">
    <name type="scientific">Paraburkholderia acidisoli</name>
    <dbReference type="NCBI Taxonomy" id="2571748"/>
    <lineage>
        <taxon>Bacteria</taxon>
        <taxon>Pseudomonadati</taxon>
        <taxon>Pseudomonadota</taxon>
        <taxon>Betaproteobacteria</taxon>
        <taxon>Burkholderiales</taxon>
        <taxon>Burkholderiaceae</taxon>
        <taxon>Paraburkholderia</taxon>
    </lineage>
</organism>